<reference evidence="2 3" key="1">
    <citation type="submission" date="2019-08" db="EMBL/GenBank/DDBJ databases">
        <authorList>
            <person name="Alioto T."/>
            <person name="Alioto T."/>
            <person name="Gomez Garrido J."/>
        </authorList>
    </citation>
    <scope>NUCLEOTIDE SEQUENCE [LARGE SCALE GENOMIC DNA]</scope>
</reference>
<organism evidence="2 3">
    <name type="scientific">Cinara cedri</name>
    <dbReference type="NCBI Taxonomy" id="506608"/>
    <lineage>
        <taxon>Eukaryota</taxon>
        <taxon>Metazoa</taxon>
        <taxon>Ecdysozoa</taxon>
        <taxon>Arthropoda</taxon>
        <taxon>Hexapoda</taxon>
        <taxon>Insecta</taxon>
        <taxon>Pterygota</taxon>
        <taxon>Neoptera</taxon>
        <taxon>Paraneoptera</taxon>
        <taxon>Hemiptera</taxon>
        <taxon>Sternorrhyncha</taxon>
        <taxon>Aphidomorpha</taxon>
        <taxon>Aphidoidea</taxon>
        <taxon>Aphididae</taxon>
        <taxon>Lachninae</taxon>
        <taxon>Cinara</taxon>
    </lineage>
</organism>
<dbReference type="SUPFAM" id="SSF53098">
    <property type="entry name" value="Ribonuclease H-like"/>
    <property type="match status" value="1"/>
</dbReference>
<dbReference type="OrthoDB" id="418302at2759"/>
<protein>
    <submittedName>
        <fullName evidence="2">Ribonuclease H-like domain,Reverse transcriptase domain</fullName>
    </submittedName>
</protein>
<dbReference type="PANTHER" id="PTHR31511">
    <property type="entry name" value="PROTEIN CBG23764"/>
    <property type="match status" value="1"/>
</dbReference>
<keyword evidence="2" id="KW-0695">RNA-directed DNA polymerase</keyword>
<feature type="non-terminal residue" evidence="2">
    <location>
        <position position="1"/>
    </location>
</feature>
<feature type="non-terminal residue" evidence="2">
    <location>
        <position position="1261"/>
    </location>
</feature>
<feature type="domain" description="Reverse transcriptase" evidence="1">
    <location>
        <begin position="264"/>
        <end position="530"/>
    </location>
</feature>
<dbReference type="SUPFAM" id="SSF56672">
    <property type="entry name" value="DNA/RNA polymerases"/>
    <property type="match status" value="1"/>
</dbReference>
<dbReference type="Pfam" id="PF21738">
    <property type="entry name" value="DJR-like_dom"/>
    <property type="match status" value="1"/>
</dbReference>
<keyword evidence="2" id="KW-0548">Nucleotidyltransferase</keyword>
<dbReference type="PANTHER" id="PTHR31511:SF12">
    <property type="entry name" value="RHO TERMINATION FACTOR N-TERMINAL DOMAIN-CONTAINING PROTEIN"/>
    <property type="match status" value="1"/>
</dbReference>
<accession>A0A5E4MUU3</accession>
<dbReference type="EMBL" id="CABPRJ010001098">
    <property type="protein sequence ID" value="VVC35191.1"/>
    <property type="molecule type" value="Genomic_DNA"/>
</dbReference>
<dbReference type="PROSITE" id="PS50878">
    <property type="entry name" value="RT_POL"/>
    <property type="match status" value="1"/>
</dbReference>
<dbReference type="Pfam" id="PF00078">
    <property type="entry name" value="RVT_1"/>
    <property type="match status" value="1"/>
</dbReference>
<dbReference type="GO" id="GO:0003964">
    <property type="term" value="F:RNA-directed DNA polymerase activity"/>
    <property type="evidence" value="ECO:0007669"/>
    <property type="project" value="UniProtKB-KW"/>
</dbReference>
<keyword evidence="2" id="KW-0808">Transferase</keyword>
<dbReference type="Proteomes" id="UP000325440">
    <property type="component" value="Unassembled WGS sequence"/>
</dbReference>
<gene>
    <name evidence="2" type="ORF">CINCED_3A008578</name>
</gene>
<dbReference type="InterPro" id="IPR036397">
    <property type="entry name" value="RNaseH_sf"/>
</dbReference>
<keyword evidence="3" id="KW-1185">Reference proteome</keyword>
<name>A0A5E4MUU3_9HEMI</name>
<dbReference type="InterPro" id="IPR043502">
    <property type="entry name" value="DNA/RNA_pol_sf"/>
</dbReference>
<dbReference type="InterPro" id="IPR012337">
    <property type="entry name" value="RNaseH-like_sf"/>
</dbReference>
<evidence type="ECO:0000313" key="3">
    <source>
        <dbReference type="Proteomes" id="UP000325440"/>
    </source>
</evidence>
<dbReference type="GO" id="GO:0042575">
    <property type="term" value="C:DNA polymerase complex"/>
    <property type="evidence" value="ECO:0007669"/>
    <property type="project" value="UniProtKB-ARBA"/>
</dbReference>
<dbReference type="GO" id="GO:0003676">
    <property type="term" value="F:nucleic acid binding"/>
    <property type="evidence" value="ECO:0007669"/>
    <property type="project" value="InterPro"/>
</dbReference>
<sequence length="1261" mass="146533">LSRLNHLVINLLDPCSDHSPVLLCLDASPYLQPGKPSLINGVMDWENFRDIINQRIKLNISLKCPSDIDDAKNDSSNHLLIPAHVRELITQKRRARAHWQRTRLPSDKSIYNKLTWSLKRILQHLRNESFNNWIASLTTRDNSLWRATRNCLKQKSAPTSLKKSDGTWCKSDKEKAELFCSHLSEVFKPHQPTSNVTFSETIENSLNSALPLYLAPKPFSPGAVLRFINTFPLKKSPGIDLITAEVARQLPKTALIHLTHILNSILRLSYFPIQWKVSLIILIPKPGKPPDTPSSYRPISLLPFFAKLCEKMILKRISNIINDKKIIPCTQFGFQDKHSTIHQVHRLTDSIAYSLETKSHCSAVLLDVAQAFDRVWHPGLLHKLKIILPPPYYLFFKSYLEDRFFAVKVGSEISNLAPILAGVPQGAISSPILFNIYTSDQPTTSQTSVADFADDKVIYISEKNPFLASQYLQNHLNLLSDWYSNWRIKINNDKSSHITFTLKQSTVPPVYLNNKVIPSSSNVKYLGLTLDKRLTWALHIKQKRLLLNARRRALFPLIGRQAKTKLLLYKTLLKPIWLYGIQLWSAAKKSNTYKIQAFQSTSLRMITGAPPYVSNHTLHSDLKILTVHEEAKNAYRLFRARLTNHSNLLIRALNSNSIPDETNLNGKTFKRNIASTYRNVHNALFAIVAFQTNGLETQLRKAFVFDHCTVKNIWLEIDRQRYPQVSLNLDWKNEKFSFAYDMYMSYKKTFHKTHQELPLMYLKPIEFKKARPIILKPIHCHKCKKKTKHFKPIKVQTTNGLWKISTQCLKCKTNKSQFNKTPLRKETISKKKFEKITEQDKLNIAKELHKPVGSRFPKRKIKIHGIDDLCAADLVLMRNYGDEKSGGSIVENKNEEENLDLENIENIEKGIEYFKKRLDELMKEKQMFFEGIEDNIKKVKDHYHLTGKYRGAAHSICNLNYKVPRFIPVFFHNLFGYDAHLFINKLGIDKDNTKTIAISEENYLSFSKNIQYIQIDLITKNPVLDQKGKPIFKTAEIRFLDSFKFLSSSLEKLTNTFKPYQFKELFKHYPEQLNLVKEKLAYPYEYMDSPEKYDEESLPNIDKFYSSLTGEHGTQNAYKNANKIWERFEIKNMRDFTILYNKIDVLLLTEVMKNYRDVSIRHFKLDPVHYYTTPGFAWNAMLRKTDVELELIRDIDVYLMFKQGIRRWLPQYSIKLNILKTMMNTSNHKDMKLINNGKKIEKWVAKPNFDRATIFTENVVA</sequence>
<dbReference type="InterPro" id="IPR049512">
    <property type="entry name" value="DJR-like_dom"/>
</dbReference>
<dbReference type="AlphaFoldDB" id="A0A5E4MUU3"/>
<dbReference type="Gene3D" id="3.30.420.10">
    <property type="entry name" value="Ribonuclease H-like superfamily/Ribonuclease H"/>
    <property type="match status" value="1"/>
</dbReference>
<dbReference type="CDD" id="cd01650">
    <property type="entry name" value="RT_nLTR_like"/>
    <property type="match status" value="1"/>
</dbReference>
<evidence type="ECO:0000313" key="2">
    <source>
        <dbReference type="EMBL" id="VVC35191.1"/>
    </source>
</evidence>
<proteinExistence type="predicted"/>
<dbReference type="InterPro" id="IPR000477">
    <property type="entry name" value="RT_dom"/>
</dbReference>
<evidence type="ECO:0000259" key="1">
    <source>
        <dbReference type="PROSITE" id="PS50878"/>
    </source>
</evidence>